<sequence length="439" mass="46067">MESKCLNLRGGGCGASKDSKVHSYDSNAAISAGLPSAAQQQHERPEAILGKRARVGDTVAAQEMAGAPVAKRATGLAAPATADVSALTTKASQPVQESTIIKLSGAADKLDGSSKKAMQTFLHLPSHQMASNININRCDAVRLTADSAVSTRCSQSTFETPIVSVVEALGPLVGKPEFEGDTNTLLEILRFLVLGVGAGPRAKGVDLFNQCGALVAALKKPAGRAALVQVRGGSSPAEQGMHIAMAEAAVRTLPRPRSDQYKAAKAALRLTVSIAKSAATMSLDPNLLTSLQDCVQLAGDELQRHLATQLALLGRACDYVYLSAARLQATQDDLHVMMLQVQRIVFESGRWHGAAGFAHAVGAAALVQTRHLQTIPSAAEARLKLIRWLWEGQDGASLFGPAQAFLGLRGWMSYGSDMKAVVSPFAAACTAVTQLPCRS</sequence>
<dbReference type="AlphaFoldDB" id="A0A0M0L6P1"/>
<name>A0A0M0L6P1_9EUKA</name>
<comment type="caution">
    <text evidence="1">The sequence shown here is derived from an EMBL/GenBank/DDBJ whole genome shotgun (WGS) entry which is preliminary data.</text>
</comment>
<protein>
    <submittedName>
        <fullName evidence="1">Uncharacterized protein</fullName>
    </submittedName>
</protein>
<dbReference type="EMBL" id="JWZX01000552">
    <property type="protein sequence ID" value="KOO46709.1"/>
    <property type="molecule type" value="Genomic_DNA"/>
</dbReference>
<proteinExistence type="predicted"/>
<evidence type="ECO:0000313" key="2">
    <source>
        <dbReference type="Proteomes" id="UP000037460"/>
    </source>
</evidence>
<accession>A0A0M0L6P1</accession>
<keyword evidence="2" id="KW-1185">Reference proteome</keyword>
<reference evidence="2" key="1">
    <citation type="journal article" date="2015" name="PLoS Genet.">
        <title>Genome Sequence and Transcriptome Analyses of Chrysochromulina tobin: Metabolic Tools for Enhanced Algal Fitness in the Prominent Order Prymnesiales (Haptophyceae).</title>
        <authorList>
            <person name="Hovde B.T."/>
            <person name="Deodato C.R."/>
            <person name="Hunsperger H.M."/>
            <person name="Ryken S.A."/>
            <person name="Yost W."/>
            <person name="Jha R.K."/>
            <person name="Patterson J."/>
            <person name="Monnat R.J. Jr."/>
            <person name="Barlow S.B."/>
            <person name="Starkenburg S.R."/>
            <person name="Cattolico R.A."/>
        </authorList>
    </citation>
    <scope>NUCLEOTIDE SEQUENCE</scope>
    <source>
        <strain evidence="2">CCMP291</strain>
    </source>
</reference>
<gene>
    <name evidence="1" type="ORF">Ctob_016362</name>
</gene>
<evidence type="ECO:0000313" key="1">
    <source>
        <dbReference type="EMBL" id="KOO46709.1"/>
    </source>
</evidence>
<dbReference type="Proteomes" id="UP000037460">
    <property type="component" value="Unassembled WGS sequence"/>
</dbReference>
<organism evidence="1 2">
    <name type="scientific">Chrysochromulina tobinii</name>
    <dbReference type="NCBI Taxonomy" id="1460289"/>
    <lineage>
        <taxon>Eukaryota</taxon>
        <taxon>Haptista</taxon>
        <taxon>Haptophyta</taxon>
        <taxon>Prymnesiophyceae</taxon>
        <taxon>Prymnesiales</taxon>
        <taxon>Chrysochromulinaceae</taxon>
        <taxon>Chrysochromulina</taxon>
    </lineage>
</organism>